<evidence type="ECO:0000259" key="1">
    <source>
        <dbReference type="Pfam" id="PF01408"/>
    </source>
</evidence>
<dbReference type="GO" id="GO:0033712">
    <property type="term" value="F:1,5-anhydro-D-fructose reductase (1,5-anhydro-D-mannitol-forming) activity"/>
    <property type="evidence" value="ECO:0007669"/>
    <property type="project" value="UniProtKB-EC"/>
</dbReference>
<dbReference type="InterPro" id="IPR000683">
    <property type="entry name" value="Gfo/Idh/MocA-like_OxRdtase_N"/>
</dbReference>
<feature type="domain" description="Gfo/Idh/MocA-like oxidoreductase N-terminal" evidence="1">
    <location>
        <begin position="2"/>
        <end position="100"/>
    </location>
</feature>
<gene>
    <name evidence="2" type="primary">afr_2</name>
    <name evidence="2" type="ORF">NCTC9081_01709</name>
</gene>
<dbReference type="Proteomes" id="UP000254716">
    <property type="component" value="Unassembled WGS sequence"/>
</dbReference>
<sequence>MINYGVVGVGYFGAELARFMNMHDNAKITCVYDPENGENIARELQCINMSSLDALVSSKLVDCVIVATPNYLHKEPVIKAAKNKKHVFCEKPIALSYEDVWIWSKRVKKLV</sequence>
<proteinExistence type="predicted"/>
<organism evidence="2 3">
    <name type="scientific">Escherichia coli</name>
    <dbReference type="NCBI Taxonomy" id="562"/>
    <lineage>
        <taxon>Bacteria</taxon>
        <taxon>Pseudomonadati</taxon>
        <taxon>Pseudomonadota</taxon>
        <taxon>Gammaproteobacteria</taxon>
        <taxon>Enterobacterales</taxon>
        <taxon>Enterobacteriaceae</taxon>
        <taxon>Escherichia</taxon>
    </lineage>
</organism>
<dbReference type="GO" id="GO:0000166">
    <property type="term" value="F:nucleotide binding"/>
    <property type="evidence" value="ECO:0007669"/>
    <property type="project" value="InterPro"/>
</dbReference>
<protein>
    <submittedName>
        <fullName evidence="2">KpLE2 phage-like element predicted oxidoreductase</fullName>
        <ecNumber evidence="2">1.1.1.292</ecNumber>
    </submittedName>
</protein>
<evidence type="ECO:0000313" key="3">
    <source>
        <dbReference type="Proteomes" id="UP000254716"/>
    </source>
</evidence>
<dbReference type="PANTHER" id="PTHR43377:SF1">
    <property type="entry name" value="BILIVERDIN REDUCTASE A"/>
    <property type="match status" value="1"/>
</dbReference>
<dbReference type="SUPFAM" id="SSF51735">
    <property type="entry name" value="NAD(P)-binding Rossmann-fold domains"/>
    <property type="match status" value="1"/>
</dbReference>
<dbReference type="Pfam" id="PF01408">
    <property type="entry name" value="GFO_IDH_MocA"/>
    <property type="match status" value="1"/>
</dbReference>
<name>A0A376VXP7_ECOLX</name>
<reference evidence="2 3" key="1">
    <citation type="submission" date="2018-06" db="EMBL/GenBank/DDBJ databases">
        <authorList>
            <consortium name="Pathogen Informatics"/>
            <person name="Doyle S."/>
        </authorList>
    </citation>
    <scope>NUCLEOTIDE SEQUENCE [LARGE SCALE GENOMIC DNA]</scope>
    <source>
        <strain evidence="2 3">NCTC9081</strain>
    </source>
</reference>
<dbReference type="EMBL" id="UGCV01000008">
    <property type="protein sequence ID" value="STJ16323.1"/>
    <property type="molecule type" value="Genomic_DNA"/>
</dbReference>
<dbReference type="InterPro" id="IPR036291">
    <property type="entry name" value="NAD(P)-bd_dom_sf"/>
</dbReference>
<dbReference type="Gene3D" id="3.40.50.720">
    <property type="entry name" value="NAD(P)-binding Rossmann-like Domain"/>
    <property type="match status" value="1"/>
</dbReference>
<dbReference type="AlphaFoldDB" id="A0A376VXP7"/>
<dbReference type="InterPro" id="IPR051450">
    <property type="entry name" value="Gfo/Idh/MocA_Oxidoreductases"/>
</dbReference>
<accession>A0A376VXP7</accession>
<dbReference type="EC" id="1.1.1.292" evidence="2"/>
<evidence type="ECO:0000313" key="2">
    <source>
        <dbReference type="EMBL" id="STJ16323.1"/>
    </source>
</evidence>
<dbReference type="PANTHER" id="PTHR43377">
    <property type="entry name" value="BILIVERDIN REDUCTASE A"/>
    <property type="match status" value="1"/>
</dbReference>
<keyword evidence="2" id="KW-0560">Oxidoreductase</keyword>